<evidence type="ECO:0000313" key="4">
    <source>
        <dbReference type="Proteomes" id="UP000824073"/>
    </source>
</evidence>
<dbReference type="SMART" id="SM00228">
    <property type="entry name" value="PDZ"/>
    <property type="match status" value="1"/>
</dbReference>
<sequence length="504" mass="54974">MKMKKLLSALLVCLMLLPTLTGALAASETDTDLTADERYERMEAIAEFIKIYGIDSSRDDDPVMRALLTMFEDEDLYNIFMESMLGSYDSHSMFIPAGTYDSAFPTTESYVGVGITMQLDGEYAKVTDVAEGGPADEAGIKPGDLLLTAGGVTLRGKELTEISSLLRGEEGTEVTVTVQRGETELRFTLTRAQMGTPNFSSRLVEDGVYYMKWARFADTASYIQFVFAIQDMTENNCRSLILDLRGNPGGDLNMAYNVINRLLPVSVDFFGYCTKQNDEKIYRSVTSDGIGPALNKIIILSDGDSASAAEVVQVSLCDLGYAVSVGEQTYGKARGQYHLTFTDNSAAVITSVELIAPSTPDYEGVGLTPTYEVHNETTRHPAASCDPVPTGDMTLGFVGDGPYRLNRALAALGYLDSEQVSYTFTLSTLAALISFQQDYQLAVSPICNVYSAQALNSALESYADQTVTVDLQYEKALELAREYAAQPQQYVVDELGNVTNLIDD</sequence>
<feature type="chain" id="PRO_5039637183" evidence="1">
    <location>
        <begin position="26"/>
        <end position="504"/>
    </location>
</feature>
<organism evidence="3 4">
    <name type="scientific">Candidatus Ventrousia excrementavium</name>
    <dbReference type="NCBI Taxonomy" id="2840961"/>
    <lineage>
        <taxon>Bacteria</taxon>
        <taxon>Bacillati</taxon>
        <taxon>Bacillota</taxon>
        <taxon>Clostridia</taxon>
        <taxon>Eubacteriales</taxon>
        <taxon>Clostridiaceae</taxon>
        <taxon>Clostridiaceae incertae sedis</taxon>
        <taxon>Candidatus Ventrousia</taxon>
    </lineage>
</organism>
<accession>A0A9D1IWL1</accession>
<dbReference type="Pfam" id="PF03572">
    <property type="entry name" value="Peptidase_S41"/>
    <property type="match status" value="1"/>
</dbReference>
<dbReference type="PANTHER" id="PTHR32060:SF30">
    <property type="entry name" value="CARBOXY-TERMINAL PROCESSING PROTEASE CTPA"/>
    <property type="match status" value="1"/>
</dbReference>
<dbReference type="CDD" id="cd06567">
    <property type="entry name" value="Peptidase_S41"/>
    <property type="match status" value="1"/>
</dbReference>
<keyword evidence="1" id="KW-0732">Signal</keyword>
<dbReference type="Gene3D" id="3.30.750.44">
    <property type="match status" value="1"/>
</dbReference>
<dbReference type="SMART" id="SM00245">
    <property type="entry name" value="TSPc"/>
    <property type="match status" value="1"/>
</dbReference>
<dbReference type="CDD" id="cd06782">
    <property type="entry name" value="cpPDZ_CPP-like"/>
    <property type="match status" value="1"/>
</dbReference>
<reference evidence="3" key="1">
    <citation type="submission" date="2020-10" db="EMBL/GenBank/DDBJ databases">
        <authorList>
            <person name="Gilroy R."/>
        </authorList>
    </citation>
    <scope>NUCLEOTIDE SEQUENCE</scope>
    <source>
        <strain evidence="3">CHK191-8634</strain>
    </source>
</reference>
<dbReference type="InterPro" id="IPR036365">
    <property type="entry name" value="PGBD-like_sf"/>
</dbReference>
<dbReference type="InterPro" id="IPR036034">
    <property type="entry name" value="PDZ_sf"/>
</dbReference>
<proteinExistence type="predicted"/>
<dbReference type="InterPro" id="IPR001478">
    <property type="entry name" value="PDZ"/>
</dbReference>
<dbReference type="Pfam" id="PF17820">
    <property type="entry name" value="PDZ_6"/>
    <property type="match status" value="1"/>
</dbReference>
<name>A0A9D1IWL1_9CLOT</name>
<evidence type="ECO:0000256" key="1">
    <source>
        <dbReference type="SAM" id="SignalP"/>
    </source>
</evidence>
<dbReference type="GO" id="GO:0008236">
    <property type="term" value="F:serine-type peptidase activity"/>
    <property type="evidence" value="ECO:0007669"/>
    <property type="project" value="InterPro"/>
</dbReference>
<dbReference type="Gene3D" id="3.90.226.10">
    <property type="entry name" value="2-enoyl-CoA Hydratase, Chain A, domain 1"/>
    <property type="match status" value="1"/>
</dbReference>
<dbReference type="SUPFAM" id="SSF52096">
    <property type="entry name" value="ClpP/crotonase"/>
    <property type="match status" value="1"/>
</dbReference>
<dbReference type="PROSITE" id="PS50106">
    <property type="entry name" value="PDZ"/>
    <property type="match status" value="1"/>
</dbReference>
<comment type="caution">
    <text evidence="3">The sequence shown here is derived from an EMBL/GenBank/DDBJ whole genome shotgun (WGS) entry which is preliminary data.</text>
</comment>
<dbReference type="SUPFAM" id="SSF50156">
    <property type="entry name" value="PDZ domain-like"/>
    <property type="match status" value="1"/>
</dbReference>
<dbReference type="GO" id="GO:0004175">
    <property type="term" value="F:endopeptidase activity"/>
    <property type="evidence" value="ECO:0007669"/>
    <property type="project" value="TreeGrafter"/>
</dbReference>
<gene>
    <name evidence="3" type="ORF">IAB67_07395</name>
</gene>
<dbReference type="PANTHER" id="PTHR32060">
    <property type="entry name" value="TAIL-SPECIFIC PROTEASE"/>
    <property type="match status" value="1"/>
</dbReference>
<feature type="signal peptide" evidence="1">
    <location>
        <begin position="1"/>
        <end position="25"/>
    </location>
</feature>
<dbReference type="InterPro" id="IPR029045">
    <property type="entry name" value="ClpP/crotonase-like_dom_sf"/>
</dbReference>
<dbReference type="GO" id="GO:0030288">
    <property type="term" value="C:outer membrane-bounded periplasmic space"/>
    <property type="evidence" value="ECO:0007669"/>
    <property type="project" value="TreeGrafter"/>
</dbReference>
<dbReference type="EMBL" id="DVMR01000057">
    <property type="protein sequence ID" value="HIU44101.1"/>
    <property type="molecule type" value="Genomic_DNA"/>
</dbReference>
<protein>
    <submittedName>
        <fullName evidence="3">PDZ domain-containing protein</fullName>
    </submittedName>
</protein>
<dbReference type="InterPro" id="IPR041489">
    <property type="entry name" value="PDZ_6"/>
</dbReference>
<dbReference type="GO" id="GO:0006508">
    <property type="term" value="P:proteolysis"/>
    <property type="evidence" value="ECO:0007669"/>
    <property type="project" value="InterPro"/>
</dbReference>
<dbReference type="GO" id="GO:0007165">
    <property type="term" value="P:signal transduction"/>
    <property type="evidence" value="ECO:0007669"/>
    <property type="project" value="TreeGrafter"/>
</dbReference>
<evidence type="ECO:0000313" key="3">
    <source>
        <dbReference type="EMBL" id="HIU44101.1"/>
    </source>
</evidence>
<dbReference type="InterPro" id="IPR005151">
    <property type="entry name" value="Tail-specific_protease"/>
</dbReference>
<dbReference type="Proteomes" id="UP000824073">
    <property type="component" value="Unassembled WGS sequence"/>
</dbReference>
<evidence type="ECO:0000259" key="2">
    <source>
        <dbReference type="PROSITE" id="PS50106"/>
    </source>
</evidence>
<feature type="domain" description="PDZ" evidence="2">
    <location>
        <begin position="113"/>
        <end position="167"/>
    </location>
</feature>
<dbReference type="Gene3D" id="2.30.42.10">
    <property type="match status" value="1"/>
</dbReference>
<reference evidence="3" key="2">
    <citation type="journal article" date="2021" name="PeerJ">
        <title>Extensive microbial diversity within the chicken gut microbiome revealed by metagenomics and culture.</title>
        <authorList>
            <person name="Gilroy R."/>
            <person name="Ravi A."/>
            <person name="Getino M."/>
            <person name="Pursley I."/>
            <person name="Horton D.L."/>
            <person name="Alikhan N.F."/>
            <person name="Baker D."/>
            <person name="Gharbi K."/>
            <person name="Hall N."/>
            <person name="Watson M."/>
            <person name="Adriaenssens E.M."/>
            <person name="Foster-Nyarko E."/>
            <person name="Jarju S."/>
            <person name="Secka A."/>
            <person name="Antonio M."/>
            <person name="Oren A."/>
            <person name="Chaudhuri R.R."/>
            <person name="La Ragione R."/>
            <person name="Hildebrand F."/>
            <person name="Pallen M.J."/>
        </authorList>
    </citation>
    <scope>NUCLEOTIDE SEQUENCE</scope>
    <source>
        <strain evidence="3">CHK191-8634</strain>
    </source>
</reference>
<dbReference type="SUPFAM" id="SSF47090">
    <property type="entry name" value="PGBD-like"/>
    <property type="match status" value="1"/>
</dbReference>
<dbReference type="AlphaFoldDB" id="A0A9D1IWL1"/>